<organism evidence="1">
    <name type="scientific">Arundo donax</name>
    <name type="common">Giant reed</name>
    <name type="synonym">Donax arundinaceus</name>
    <dbReference type="NCBI Taxonomy" id="35708"/>
    <lineage>
        <taxon>Eukaryota</taxon>
        <taxon>Viridiplantae</taxon>
        <taxon>Streptophyta</taxon>
        <taxon>Embryophyta</taxon>
        <taxon>Tracheophyta</taxon>
        <taxon>Spermatophyta</taxon>
        <taxon>Magnoliopsida</taxon>
        <taxon>Liliopsida</taxon>
        <taxon>Poales</taxon>
        <taxon>Poaceae</taxon>
        <taxon>PACMAD clade</taxon>
        <taxon>Arundinoideae</taxon>
        <taxon>Arundineae</taxon>
        <taxon>Arundo</taxon>
    </lineage>
</organism>
<sequence length="42" mass="4846">MFRSSEQCRRLCSVQRRLQGGSEKHRVTSIFNRTAVFICASV</sequence>
<dbReference type="AlphaFoldDB" id="A0A0A9GUR5"/>
<reference evidence="1" key="1">
    <citation type="submission" date="2014-09" db="EMBL/GenBank/DDBJ databases">
        <authorList>
            <person name="Magalhaes I.L.F."/>
            <person name="Oliveira U."/>
            <person name="Santos F.R."/>
            <person name="Vidigal T.H.D.A."/>
            <person name="Brescovit A.D."/>
            <person name="Santos A.J."/>
        </authorList>
    </citation>
    <scope>NUCLEOTIDE SEQUENCE</scope>
    <source>
        <tissue evidence="1">Shoot tissue taken approximately 20 cm above the soil surface</tissue>
    </source>
</reference>
<accession>A0A0A9GUR5</accession>
<dbReference type="EMBL" id="GBRH01169609">
    <property type="protein sequence ID" value="JAE28287.1"/>
    <property type="molecule type" value="Transcribed_RNA"/>
</dbReference>
<reference evidence="1" key="2">
    <citation type="journal article" date="2015" name="Data Brief">
        <title>Shoot transcriptome of the giant reed, Arundo donax.</title>
        <authorList>
            <person name="Barrero R.A."/>
            <person name="Guerrero F.D."/>
            <person name="Moolhuijzen P."/>
            <person name="Goolsby J.A."/>
            <person name="Tidwell J."/>
            <person name="Bellgard S.E."/>
            <person name="Bellgard M.I."/>
        </authorList>
    </citation>
    <scope>NUCLEOTIDE SEQUENCE</scope>
    <source>
        <tissue evidence="1">Shoot tissue taken approximately 20 cm above the soil surface</tissue>
    </source>
</reference>
<proteinExistence type="predicted"/>
<name>A0A0A9GUR5_ARUDO</name>
<evidence type="ECO:0000313" key="1">
    <source>
        <dbReference type="EMBL" id="JAE28287.1"/>
    </source>
</evidence>
<protein>
    <submittedName>
        <fullName evidence="1">Uncharacterized protein</fullName>
    </submittedName>
</protein>